<keyword evidence="4" id="KW-1185">Reference proteome</keyword>
<reference evidence="3" key="1">
    <citation type="submission" date="2015-10" db="EMBL/GenBank/DDBJ databases">
        <authorList>
            <person name="Regsiter A."/>
            <person name="william w."/>
        </authorList>
    </citation>
    <scope>NUCLEOTIDE SEQUENCE</scope>
    <source>
        <strain evidence="3">Montdore</strain>
    </source>
</reference>
<feature type="coiled-coil region" evidence="1">
    <location>
        <begin position="38"/>
        <end position="65"/>
    </location>
</feature>
<feature type="coiled-coil region" evidence="1">
    <location>
        <begin position="187"/>
        <end position="240"/>
    </location>
</feature>
<feature type="compositionally biased region" description="Pro residues" evidence="2">
    <location>
        <begin position="74"/>
        <end position="88"/>
    </location>
</feature>
<gene>
    <name evidence="3" type="ORF">GSTUAT00007503001</name>
</gene>
<sequence length="284" mass="31715">MNGSHTPPRTPLEDDTYDSILHLLETLTAGHSSTRLQITSYETRIGDLENLNSELLKQSEELRSQLLLRKPVPGSAPAPTSSPSPPSSLSPAEPIVVISDLEKAQYLQDALISEREAFATREESLTARIWGLETAVTDSLRDLLRERRAREEIEWKSRTRPNSVVLTGIGGGSPAREGGLARVKGELLRMGGELKAANEEIERLREEIERLPPQGTSSTADDTEAEVNMLKDGLKRIERLALAYAPLKDEMGLLDAIEVWKKEFVDVCKERRRRKKREEKRGTG</sequence>
<name>A0A292PPM5_9PEZI</name>
<accession>A0A292PPM5</accession>
<evidence type="ECO:0000313" key="4">
    <source>
        <dbReference type="Proteomes" id="UP001412239"/>
    </source>
</evidence>
<evidence type="ECO:0000256" key="2">
    <source>
        <dbReference type="SAM" id="MobiDB-lite"/>
    </source>
</evidence>
<protein>
    <submittedName>
        <fullName evidence="3">Uncharacterized protein</fullName>
    </submittedName>
</protein>
<dbReference type="EMBL" id="LN891133">
    <property type="protein sequence ID" value="CUS08427.1"/>
    <property type="molecule type" value="Genomic_DNA"/>
</dbReference>
<feature type="region of interest" description="Disordered" evidence="2">
    <location>
        <begin position="71"/>
        <end position="91"/>
    </location>
</feature>
<keyword evidence="1" id="KW-0175">Coiled coil</keyword>
<dbReference type="Proteomes" id="UP001412239">
    <property type="component" value="Unassembled WGS sequence"/>
</dbReference>
<organism evidence="3 4">
    <name type="scientific">Tuber aestivum</name>
    <name type="common">summer truffle</name>
    <dbReference type="NCBI Taxonomy" id="59557"/>
    <lineage>
        <taxon>Eukaryota</taxon>
        <taxon>Fungi</taxon>
        <taxon>Dikarya</taxon>
        <taxon>Ascomycota</taxon>
        <taxon>Pezizomycotina</taxon>
        <taxon>Pezizomycetes</taxon>
        <taxon>Pezizales</taxon>
        <taxon>Tuberaceae</taxon>
        <taxon>Tuber</taxon>
    </lineage>
</organism>
<evidence type="ECO:0000256" key="1">
    <source>
        <dbReference type="SAM" id="Coils"/>
    </source>
</evidence>
<proteinExistence type="predicted"/>
<evidence type="ECO:0000313" key="3">
    <source>
        <dbReference type="EMBL" id="CUS08427.1"/>
    </source>
</evidence>
<dbReference type="AlphaFoldDB" id="A0A292PPM5"/>